<keyword evidence="1" id="KW-1133">Transmembrane helix</keyword>
<protein>
    <submittedName>
        <fullName evidence="2">Uncharacterized protein</fullName>
    </submittedName>
</protein>
<feature type="transmembrane region" description="Helical" evidence="1">
    <location>
        <begin position="20"/>
        <end position="50"/>
    </location>
</feature>
<keyword evidence="1" id="KW-0472">Membrane</keyword>
<proteinExistence type="predicted"/>
<dbReference type="AlphaFoldDB" id="A0A1E7FYB2"/>
<dbReference type="EMBL" id="KV784353">
    <property type="protein sequence ID" value="OEU23141.1"/>
    <property type="molecule type" value="Genomic_DNA"/>
</dbReference>
<gene>
    <name evidence="2" type="ORF">FRACYDRAFT_233309</name>
</gene>
<feature type="transmembrane region" description="Helical" evidence="1">
    <location>
        <begin position="180"/>
        <end position="206"/>
    </location>
</feature>
<evidence type="ECO:0000256" key="1">
    <source>
        <dbReference type="SAM" id="Phobius"/>
    </source>
</evidence>
<dbReference type="KEGG" id="fcy:FRACYDRAFT_233309"/>
<organism evidence="2 3">
    <name type="scientific">Fragilariopsis cylindrus CCMP1102</name>
    <dbReference type="NCBI Taxonomy" id="635003"/>
    <lineage>
        <taxon>Eukaryota</taxon>
        <taxon>Sar</taxon>
        <taxon>Stramenopiles</taxon>
        <taxon>Ochrophyta</taxon>
        <taxon>Bacillariophyta</taxon>
        <taxon>Bacillariophyceae</taxon>
        <taxon>Bacillariophycidae</taxon>
        <taxon>Bacillariales</taxon>
        <taxon>Bacillariaceae</taxon>
        <taxon>Fragilariopsis</taxon>
    </lineage>
</organism>
<name>A0A1E7FYB2_9STRA</name>
<dbReference type="InParanoid" id="A0A1E7FYB2"/>
<dbReference type="Proteomes" id="UP000095751">
    <property type="component" value="Unassembled WGS sequence"/>
</dbReference>
<feature type="transmembrane region" description="Helical" evidence="1">
    <location>
        <begin position="266"/>
        <end position="290"/>
    </location>
</feature>
<keyword evidence="1" id="KW-0812">Transmembrane</keyword>
<sequence>MSFTSPDTETSCSKMNAVAWYIAIVILSMFLFYPTIFFLGGPYCYFIWLLMEKDLNKLYLAEGIRLSGSVLERPTHTSSISIGCDSYTVYQAKVLYEAPGGGMYVKNCAVVTGDKLAQTNIELIVLPQYPASAIQYSRVDPLGDRLPSAIIDSKTSLLPVSFVWVLVTCYQLSGFLLSRVLLNVWAVALIIVCEVCISFVLFFFVIDKLQQQGLYNIEFDATPYDESQEVQQPRPYPPMPHITYQEIFPHGSYTFFSILQSIVIDFLKVCVFALGIFLMIALGAGLWCTYITNGTIVEGKVVHRFALGWKARVQYAVIDISTSKILRYEKTIPGAHRIAGRQVQIPDDPRLYILHPNLPCSARFADEIELHDKIYEFNKWVKMTFYIVYLALQQSVCVWLLFFKFPTAWSLSIISTCAIVLGVQLFVLWGFASLRPRHMVKDMVHNATQLFDVESDISFKAGATDNTLTLGDSTTTSEDGLDLESSLLPKICMKF</sequence>
<feature type="transmembrane region" description="Helical" evidence="1">
    <location>
        <begin position="383"/>
        <end position="402"/>
    </location>
</feature>
<reference evidence="2 3" key="1">
    <citation type="submission" date="2016-09" db="EMBL/GenBank/DDBJ databases">
        <title>Extensive genetic diversity and differential bi-allelic expression allows diatom success in the polar Southern Ocean.</title>
        <authorList>
            <consortium name="DOE Joint Genome Institute"/>
            <person name="Mock T."/>
            <person name="Otillar R.P."/>
            <person name="Strauss J."/>
            <person name="Dupont C."/>
            <person name="Frickenhaus S."/>
            <person name="Maumus F."/>
            <person name="Mcmullan M."/>
            <person name="Sanges R."/>
            <person name="Schmutz J."/>
            <person name="Toseland A."/>
            <person name="Valas R."/>
            <person name="Veluchamy A."/>
            <person name="Ward B.J."/>
            <person name="Allen A."/>
            <person name="Barry K."/>
            <person name="Falciatore A."/>
            <person name="Ferrante M."/>
            <person name="Fortunato A.E."/>
            <person name="Gloeckner G."/>
            <person name="Gruber A."/>
            <person name="Hipkin R."/>
            <person name="Janech M."/>
            <person name="Kroth P."/>
            <person name="Leese F."/>
            <person name="Lindquist E."/>
            <person name="Lyon B.R."/>
            <person name="Martin J."/>
            <person name="Mayer C."/>
            <person name="Parker M."/>
            <person name="Quesneville H."/>
            <person name="Raymond J."/>
            <person name="Uhlig C."/>
            <person name="Valentin K.U."/>
            <person name="Worden A.Z."/>
            <person name="Armbrust E.V."/>
            <person name="Bowler C."/>
            <person name="Green B."/>
            <person name="Moulton V."/>
            <person name="Van Oosterhout C."/>
            <person name="Grigoriev I."/>
        </authorList>
    </citation>
    <scope>NUCLEOTIDE SEQUENCE [LARGE SCALE GENOMIC DNA]</scope>
    <source>
        <strain evidence="2 3">CCMP1102</strain>
    </source>
</reference>
<accession>A0A1E7FYB2</accession>
<evidence type="ECO:0000313" key="3">
    <source>
        <dbReference type="Proteomes" id="UP000095751"/>
    </source>
</evidence>
<keyword evidence="3" id="KW-1185">Reference proteome</keyword>
<feature type="transmembrane region" description="Helical" evidence="1">
    <location>
        <begin position="408"/>
        <end position="431"/>
    </location>
</feature>
<evidence type="ECO:0000313" key="2">
    <source>
        <dbReference type="EMBL" id="OEU23141.1"/>
    </source>
</evidence>